<dbReference type="EMBL" id="JADCNL010000001">
    <property type="protein sequence ID" value="KAG0498052.1"/>
    <property type="molecule type" value="Genomic_DNA"/>
</dbReference>
<dbReference type="AlphaFoldDB" id="A0A835VGK1"/>
<feature type="region of interest" description="Disordered" evidence="1">
    <location>
        <begin position="494"/>
        <end position="521"/>
    </location>
</feature>
<evidence type="ECO:0000313" key="3">
    <source>
        <dbReference type="Proteomes" id="UP000636800"/>
    </source>
</evidence>
<keyword evidence="3" id="KW-1185">Reference proteome</keyword>
<dbReference type="Proteomes" id="UP000636800">
    <property type="component" value="Chromosome 1"/>
</dbReference>
<evidence type="ECO:0000256" key="1">
    <source>
        <dbReference type="SAM" id="MobiDB-lite"/>
    </source>
</evidence>
<reference evidence="2 3" key="1">
    <citation type="journal article" date="2020" name="Nat. Food">
        <title>A phased Vanilla planifolia genome enables genetic improvement of flavour and production.</title>
        <authorList>
            <person name="Hasing T."/>
            <person name="Tang H."/>
            <person name="Brym M."/>
            <person name="Khazi F."/>
            <person name="Huang T."/>
            <person name="Chambers A.H."/>
        </authorList>
    </citation>
    <scope>NUCLEOTIDE SEQUENCE [LARGE SCALE GENOMIC DNA]</scope>
    <source>
        <tissue evidence="2">Leaf</tissue>
    </source>
</reference>
<dbReference type="PANTHER" id="PTHR36376:SF1">
    <property type="entry name" value="OS09G0514700 PROTEIN"/>
    <property type="match status" value="1"/>
</dbReference>
<name>A0A835VGK1_VANPL</name>
<dbReference type="PANTHER" id="PTHR36376">
    <property type="entry name" value="OS09G0514700 PROTEIN"/>
    <property type="match status" value="1"/>
</dbReference>
<accession>A0A835VGK1</accession>
<organism evidence="2 3">
    <name type="scientific">Vanilla planifolia</name>
    <name type="common">Vanilla</name>
    <dbReference type="NCBI Taxonomy" id="51239"/>
    <lineage>
        <taxon>Eukaryota</taxon>
        <taxon>Viridiplantae</taxon>
        <taxon>Streptophyta</taxon>
        <taxon>Embryophyta</taxon>
        <taxon>Tracheophyta</taxon>
        <taxon>Spermatophyta</taxon>
        <taxon>Magnoliopsida</taxon>
        <taxon>Liliopsida</taxon>
        <taxon>Asparagales</taxon>
        <taxon>Orchidaceae</taxon>
        <taxon>Vanilloideae</taxon>
        <taxon>Vanilleae</taxon>
        <taxon>Vanilla</taxon>
    </lineage>
</organism>
<proteinExistence type="predicted"/>
<protein>
    <submittedName>
        <fullName evidence="2">Uncharacterized protein</fullName>
    </submittedName>
</protein>
<sequence length="538" mass="58615">MLPICLQSASEFDSRDNFSPTLFSFIVAAVGTIQLCACNHCAKVVHGCICKNEAKEGFGCSSSVPGGMFMRTSVADDVNRAALVAQYGSVIYDDGFNKEYRKSQSLRNHGHGLLLNSDPASNVNACLFPSGPPRFPEVPSKVGFLSSNMNSAKDIPSFEFFVMSEEGINLYVDLNSSPSEWITTLKDEVFIDQSSNVGPLSDCSRCVSDASQHTNPLPYKNIQMNLHINKVEENSGCTNSSLSSVVSANCQDEVCPLEAKVASSGSYILNSNSNPAGISGCLERNQAVSSPCTASFQEKNSMLENNVDVSVRTLQNNVSVDDVLSKSNREASMHADATNNAEMIECQRLKLRNTGYDNTDNSALSNCEENNLRKSVESLGNTRHANVSVTKSDIDIDVMKLERDCRYQTKEGSCHGEPSSSCQFCGQSNMNTEENLCCHQFYNHGNSVGQDPASASDENLIKGLLVEEKSGCMAVLNVLNKVLKRPCSPEFKDTSQNKRLNYGSGKVNETQQSSKVLVKETVDDPVVLPRRSSRLHSK</sequence>
<evidence type="ECO:0000313" key="2">
    <source>
        <dbReference type="EMBL" id="KAG0498052.1"/>
    </source>
</evidence>
<gene>
    <name evidence="2" type="ORF">HPP92_002743</name>
</gene>
<dbReference type="OrthoDB" id="1663137at2759"/>
<comment type="caution">
    <text evidence="2">The sequence shown here is derived from an EMBL/GenBank/DDBJ whole genome shotgun (WGS) entry which is preliminary data.</text>
</comment>